<evidence type="ECO:0000313" key="3">
    <source>
        <dbReference type="Proteomes" id="UP001165190"/>
    </source>
</evidence>
<protein>
    <submittedName>
        <fullName evidence="2">Uncharacterized protein</fullName>
    </submittedName>
</protein>
<proteinExistence type="predicted"/>
<dbReference type="AlphaFoldDB" id="A0A9W7H6U3"/>
<reference evidence="2" key="1">
    <citation type="submission" date="2023-05" db="EMBL/GenBank/DDBJ databases">
        <title>Genome and transcriptome analyses reveal genes involved in the formation of fine ridges on petal epidermal cells in Hibiscus trionum.</title>
        <authorList>
            <person name="Koshimizu S."/>
            <person name="Masuda S."/>
            <person name="Ishii T."/>
            <person name="Shirasu K."/>
            <person name="Hoshino A."/>
            <person name="Arita M."/>
        </authorList>
    </citation>
    <scope>NUCLEOTIDE SEQUENCE</scope>
    <source>
        <strain evidence="2">Hamamatsu line</strain>
    </source>
</reference>
<dbReference type="EMBL" id="BSYR01000010">
    <property type="protein sequence ID" value="GMI71667.1"/>
    <property type="molecule type" value="Genomic_DNA"/>
</dbReference>
<evidence type="ECO:0000313" key="2">
    <source>
        <dbReference type="EMBL" id="GMI71667.1"/>
    </source>
</evidence>
<feature type="compositionally biased region" description="Basic and acidic residues" evidence="1">
    <location>
        <begin position="20"/>
        <end position="35"/>
    </location>
</feature>
<keyword evidence="3" id="KW-1185">Reference proteome</keyword>
<feature type="region of interest" description="Disordered" evidence="1">
    <location>
        <begin position="1"/>
        <end position="64"/>
    </location>
</feature>
<evidence type="ECO:0000256" key="1">
    <source>
        <dbReference type="SAM" id="MobiDB-lite"/>
    </source>
</evidence>
<name>A0A9W7H6U3_HIBTR</name>
<comment type="caution">
    <text evidence="2">The sequence shown here is derived from an EMBL/GenBank/DDBJ whole genome shotgun (WGS) entry which is preliminary data.</text>
</comment>
<dbReference type="Proteomes" id="UP001165190">
    <property type="component" value="Unassembled WGS sequence"/>
</dbReference>
<accession>A0A9W7H6U3</accession>
<feature type="compositionally biased region" description="Low complexity" evidence="1">
    <location>
        <begin position="36"/>
        <end position="60"/>
    </location>
</feature>
<gene>
    <name evidence="2" type="ORF">HRI_000836000</name>
</gene>
<organism evidence="2 3">
    <name type="scientific">Hibiscus trionum</name>
    <name type="common">Flower of an hour</name>
    <dbReference type="NCBI Taxonomy" id="183268"/>
    <lineage>
        <taxon>Eukaryota</taxon>
        <taxon>Viridiplantae</taxon>
        <taxon>Streptophyta</taxon>
        <taxon>Embryophyta</taxon>
        <taxon>Tracheophyta</taxon>
        <taxon>Spermatophyta</taxon>
        <taxon>Magnoliopsida</taxon>
        <taxon>eudicotyledons</taxon>
        <taxon>Gunneridae</taxon>
        <taxon>Pentapetalae</taxon>
        <taxon>rosids</taxon>
        <taxon>malvids</taxon>
        <taxon>Malvales</taxon>
        <taxon>Malvaceae</taxon>
        <taxon>Malvoideae</taxon>
        <taxon>Hibiscus</taxon>
    </lineage>
</organism>
<sequence>MAKRKRLNIVLTIKNSKSRAQSEEQRATSAQHHEQSQAQQSQQSEEVQGVVGEQSQPSSGMIFSPQIHGSNTIICSSFICTYSYSCRGH</sequence>